<keyword evidence="9 15" id="KW-0862">Zinc</keyword>
<dbReference type="CDD" id="cd16499">
    <property type="entry name" value="RING-HC_Bre1-like"/>
    <property type="match status" value="1"/>
</dbReference>
<dbReference type="GO" id="GO:0005634">
    <property type="term" value="C:nucleus"/>
    <property type="evidence" value="ECO:0007669"/>
    <property type="project" value="UniProtKB-SubCell"/>
</dbReference>
<keyword evidence="6 15" id="KW-0479">Metal-binding</keyword>
<feature type="coiled-coil region" evidence="16">
    <location>
        <begin position="582"/>
        <end position="616"/>
    </location>
</feature>
<feature type="coiled-coil region" evidence="16">
    <location>
        <begin position="526"/>
        <end position="556"/>
    </location>
</feature>
<dbReference type="SUPFAM" id="SSF57850">
    <property type="entry name" value="RING/U-box"/>
    <property type="match status" value="1"/>
</dbReference>
<evidence type="ECO:0000256" key="13">
    <source>
        <dbReference type="ARBA" id="ARBA00059679"/>
    </source>
</evidence>
<dbReference type="PROSITE" id="PS50089">
    <property type="entry name" value="ZF_RING_2"/>
    <property type="match status" value="1"/>
</dbReference>
<dbReference type="GO" id="GO:0008270">
    <property type="term" value="F:zinc ion binding"/>
    <property type="evidence" value="ECO:0007669"/>
    <property type="project" value="UniProtKB-KW"/>
</dbReference>
<dbReference type="GO" id="GO:0033503">
    <property type="term" value="C:HULC complex"/>
    <property type="evidence" value="ECO:0007669"/>
    <property type="project" value="TreeGrafter"/>
</dbReference>
<evidence type="ECO:0000256" key="2">
    <source>
        <dbReference type="ARBA" id="ARBA00004123"/>
    </source>
</evidence>
<sequence length="803" mass="92665">MHSESRKRPHADDDDTSTNKKRVLTSANGSPQPNGLNNEDEPTLDNLELFRKEAIFRRMRHYSRENERSQARIVELEQRKNTCEAGYAAIVACWTQLVETIRLLVRPEDLPQVDIDTQDLFDLARHLPKESSEEFVSALDDKANATQTLVKNFVRLGEQHSSRLFGNQYADTQKATTAVAALQSEVTSLRSQLRESHEQQELYSARLAAAENRYERTRSKTVQALEARKAKDAKRDETEELLQKPSSPSQSSTPPPVHVNGAHDTHEVGILREQVKFRESKIIELERQVAALRDQYTVLESEMRLKENGDNIYENAAYKEVVSFAIKLDADLAERYKHTTTLEDEIARLTTNMERHDTELVGATTKQLQELQTMLQKRDADNARLREQRDQQNAELVERRHKDAIKFSSLEQLKLLAENRAERIAQLELEVNQCKAHLASHTGDKQLVLTYLLGDDASKQRWEVLQDQLRQAEHRVVAMEQTISSYGEDVQMYAHDQIQASQKILALTEEVEKYRALLGPCTSPELADLTQLLKEKEEELEKLRLLEMQRGEAEKSLYAELDKLSSAWEALDRQVKNKVFELASMEERLSKSAMDKAKAENKYYAAMRDKEALEIEKKSFVRMLEKQGKAVEKLVDTEGTLQAQISLLEKETSTQKRIIDTLKDSQRHHERQYAEAFSKVEVEKSKTDALRHFHKNWESQYEGKKTELRQLEDSLIRARKEMERQTTKMKDSGSTAESSDVENLKSLLKCSTCRINFRSTVITKCMHTFCKDCVEKRIQTRQRKCPACNISFAQSEVQQFWFQ</sequence>
<dbReference type="Proteomes" id="UP000807342">
    <property type="component" value="Unassembled WGS sequence"/>
</dbReference>
<dbReference type="InterPro" id="IPR018957">
    <property type="entry name" value="Znf_C3HC4_RING-type"/>
</dbReference>
<comment type="function">
    <text evidence="13">E3 ubiquitin-protein ligase that mediates monoubiquitination of histone H2B to form H2BK123ub1. H2BK123ub1 gives a specific tag for epigenetic transcriptional activation and is also a prerequisite for H3K4me and H3K79me formation.</text>
</comment>
<keyword evidence="8 15" id="KW-0833">Ubl conjugation pathway</keyword>
<dbReference type="PANTHER" id="PTHR23163">
    <property type="entry name" value="RING FINGER PROTEIN-RELATED"/>
    <property type="match status" value="1"/>
</dbReference>
<comment type="caution">
    <text evidence="19">The sequence shown here is derived from an EMBL/GenBank/DDBJ whole genome shotgun (WGS) entry which is preliminary data.</text>
</comment>
<dbReference type="EC" id="2.3.2.27" evidence="15"/>
<dbReference type="GO" id="GO:0061630">
    <property type="term" value="F:ubiquitin protein ligase activity"/>
    <property type="evidence" value="ECO:0007669"/>
    <property type="project" value="UniProtKB-EC"/>
</dbReference>
<dbReference type="Pfam" id="PF26095">
    <property type="entry name" value="CC_Bre1"/>
    <property type="match status" value="1"/>
</dbReference>
<dbReference type="InterPro" id="IPR013956">
    <property type="entry name" value="E3_ubiquit_lig_Bre1"/>
</dbReference>
<keyword evidence="5 15" id="KW-0808">Transferase</keyword>
<dbReference type="Pfam" id="PF00097">
    <property type="entry name" value="zf-C3HC4"/>
    <property type="match status" value="1"/>
</dbReference>
<evidence type="ECO:0000256" key="11">
    <source>
        <dbReference type="ARBA" id="ARBA00023054"/>
    </source>
</evidence>
<dbReference type="EMBL" id="MU151057">
    <property type="protein sequence ID" value="KAF9454051.1"/>
    <property type="molecule type" value="Genomic_DNA"/>
</dbReference>
<feature type="region of interest" description="Disordered" evidence="17">
    <location>
        <begin position="1"/>
        <end position="44"/>
    </location>
</feature>
<comment type="similarity">
    <text evidence="4 15">Belongs to the BRE1 family.</text>
</comment>
<evidence type="ECO:0000256" key="10">
    <source>
        <dbReference type="ARBA" id="ARBA00022853"/>
    </source>
</evidence>
<protein>
    <recommendedName>
        <fullName evidence="15">E3 ubiquitin protein ligase</fullName>
        <ecNumber evidence="15">2.3.2.27</ecNumber>
    </recommendedName>
</protein>
<evidence type="ECO:0000256" key="7">
    <source>
        <dbReference type="ARBA" id="ARBA00022771"/>
    </source>
</evidence>
<evidence type="ECO:0000256" key="16">
    <source>
        <dbReference type="SAM" id="Coils"/>
    </source>
</evidence>
<feature type="compositionally biased region" description="Basic and acidic residues" evidence="17">
    <location>
        <begin position="226"/>
        <end position="237"/>
    </location>
</feature>
<comment type="catalytic activity">
    <reaction evidence="1 15">
        <text>S-ubiquitinyl-[E2 ubiquitin-conjugating enzyme]-L-cysteine + [acceptor protein]-L-lysine = [E2 ubiquitin-conjugating enzyme]-L-cysteine + N(6)-ubiquitinyl-[acceptor protein]-L-lysine.</text>
        <dbReference type="EC" id="2.3.2.27"/>
    </reaction>
</comment>
<evidence type="ECO:0000256" key="6">
    <source>
        <dbReference type="ARBA" id="ARBA00022723"/>
    </source>
</evidence>
<feature type="region of interest" description="Disordered" evidence="17">
    <location>
        <begin position="213"/>
        <end position="262"/>
    </location>
</feature>
<dbReference type="InterPro" id="IPR058643">
    <property type="entry name" value="BRE1-like_CC"/>
</dbReference>
<dbReference type="InterPro" id="IPR001841">
    <property type="entry name" value="Znf_RING"/>
</dbReference>
<evidence type="ECO:0000256" key="1">
    <source>
        <dbReference type="ARBA" id="ARBA00000900"/>
    </source>
</evidence>
<comment type="subcellular location">
    <subcellularLocation>
        <location evidence="2 15">Nucleus</location>
    </subcellularLocation>
</comment>
<keyword evidence="10 15" id="KW-0156">Chromatin regulator</keyword>
<keyword evidence="11 15" id="KW-0175">Coiled coil</keyword>
<feature type="coiled-coil region" evidence="16">
    <location>
        <begin position="339"/>
        <end position="430"/>
    </location>
</feature>
<dbReference type="PANTHER" id="PTHR23163:SF0">
    <property type="entry name" value="E3 UBIQUITIN-PROTEIN LIGASE BRE1"/>
    <property type="match status" value="1"/>
</dbReference>
<evidence type="ECO:0000313" key="20">
    <source>
        <dbReference type="Proteomes" id="UP000807342"/>
    </source>
</evidence>
<evidence type="ECO:0000256" key="4">
    <source>
        <dbReference type="ARBA" id="ARBA00005555"/>
    </source>
</evidence>
<feature type="domain" description="RING-type" evidence="18">
    <location>
        <begin position="750"/>
        <end position="789"/>
    </location>
</feature>
<feature type="compositionally biased region" description="Polar residues" evidence="17">
    <location>
        <begin position="25"/>
        <end position="37"/>
    </location>
</feature>
<evidence type="ECO:0000313" key="19">
    <source>
        <dbReference type="EMBL" id="KAF9454051.1"/>
    </source>
</evidence>
<proteinExistence type="inferred from homology"/>
<dbReference type="Gene3D" id="3.30.40.10">
    <property type="entry name" value="Zinc/RING finger domain, C3HC4 (zinc finger)"/>
    <property type="match status" value="1"/>
</dbReference>
<dbReference type="GO" id="GO:0006325">
    <property type="term" value="P:chromatin organization"/>
    <property type="evidence" value="ECO:0007669"/>
    <property type="project" value="UniProtKB-KW"/>
</dbReference>
<evidence type="ECO:0000256" key="3">
    <source>
        <dbReference type="ARBA" id="ARBA00004906"/>
    </source>
</evidence>
<reference evidence="19" key="1">
    <citation type="submission" date="2020-11" db="EMBL/GenBank/DDBJ databases">
        <authorList>
            <consortium name="DOE Joint Genome Institute"/>
            <person name="Ahrendt S."/>
            <person name="Riley R."/>
            <person name="Andreopoulos W."/>
            <person name="Labutti K."/>
            <person name="Pangilinan J."/>
            <person name="Ruiz-Duenas F.J."/>
            <person name="Barrasa J.M."/>
            <person name="Sanchez-Garcia M."/>
            <person name="Camarero S."/>
            <person name="Miyauchi S."/>
            <person name="Serrano A."/>
            <person name="Linde D."/>
            <person name="Babiker R."/>
            <person name="Drula E."/>
            <person name="Ayuso-Fernandez I."/>
            <person name="Pacheco R."/>
            <person name="Padilla G."/>
            <person name="Ferreira P."/>
            <person name="Barriuso J."/>
            <person name="Kellner H."/>
            <person name="Castanera R."/>
            <person name="Alfaro M."/>
            <person name="Ramirez L."/>
            <person name="Pisabarro A.G."/>
            <person name="Kuo A."/>
            <person name="Tritt A."/>
            <person name="Lipzen A."/>
            <person name="He G."/>
            <person name="Yan M."/>
            <person name="Ng V."/>
            <person name="Cullen D."/>
            <person name="Martin F."/>
            <person name="Rosso M.-N."/>
            <person name="Henrissat B."/>
            <person name="Hibbett D."/>
            <person name="Martinez A.T."/>
            <person name="Grigoriev I.V."/>
        </authorList>
    </citation>
    <scope>NUCLEOTIDE SEQUENCE</scope>
    <source>
        <strain evidence="19">MF-IS2</strain>
    </source>
</reference>
<name>A0A9P5XRK4_9AGAR</name>
<evidence type="ECO:0000256" key="17">
    <source>
        <dbReference type="SAM" id="MobiDB-lite"/>
    </source>
</evidence>
<organism evidence="19 20">
    <name type="scientific">Macrolepiota fuliginosa MF-IS2</name>
    <dbReference type="NCBI Taxonomy" id="1400762"/>
    <lineage>
        <taxon>Eukaryota</taxon>
        <taxon>Fungi</taxon>
        <taxon>Dikarya</taxon>
        <taxon>Basidiomycota</taxon>
        <taxon>Agaricomycotina</taxon>
        <taxon>Agaricomycetes</taxon>
        <taxon>Agaricomycetidae</taxon>
        <taxon>Agaricales</taxon>
        <taxon>Agaricineae</taxon>
        <taxon>Agaricaceae</taxon>
        <taxon>Macrolepiota</taxon>
    </lineage>
</organism>
<evidence type="ECO:0000256" key="5">
    <source>
        <dbReference type="ARBA" id="ARBA00022679"/>
    </source>
</evidence>
<dbReference type="PROSITE" id="PS00518">
    <property type="entry name" value="ZF_RING_1"/>
    <property type="match status" value="1"/>
</dbReference>
<evidence type="ECO:0000256" key="15">
    <source>
        <dbReference type="RuleBase" id="RU365038"/>
    </source>
</evidence>
<evidence type="ECO:0000256" key="14">
    <source>
        <dbReference type="PROSITE-ProRule" id="PRU00175"/>
    </source>
</evidence>
<evidence type="ECO:0000259" key="18">
    <source>
        <dbReference type="PROSITE" id="PS50089"/>
    </source>
</evidence>
<evidence type="ECO:0000256" key="8">
    <source>
        <dbReference type="ARBA" id="ARBA00022786"/>
    </source>
</evidence>
<dbReference type="OrthoDB" id="10266039at2759"/>
<keyword evidence="12 15" id="KW-0539">Nucleus</keyword>
<dbReference type="Pfam" id="PF08647">
    <property type="entry name" value="BRE1"/>
    <property type="match status" value="1"/>
</dbReference>
<dbReference type="InterPro" id="IPR017907">
    <property type="entry name" value="Znf_RING_CS"/>
</dbReference>
<evidence type="ECO:0000256" key="12">
    <source>
        <dbReference type="ARBA" id="ARBA00023242"/>
    </source>
</evidence>
<dbReference type="SMART" id="SM00184">
    <property type="entry name" value="RING"/>
    <property type="match status" value="1"/>
</dbReference>
<keyword evidence="7 14" id="KW-0863">Zinc-finger</keyword>
<gene>
    <name evidence="19" type="ORF">P691DRAFT_811844</name>
</gene>
<dbReference type="GO" id="GO:0016567">
    <property type="term" value="P:protein ubiquitination"/>
    <property type="evidence" value="ECO:0007669"/>
    <property type="project" value="UniProtKB-UniRule"/>
</dbReference>
<accession>A0A9P5XRK4</accession>
<evidence type="ECO:0000256" key="9">
    <source>
        <dbReference type="ARBA" id="ARBA00022833"/>
    </source>
</evidence>
<comment type="pathway">
    <text evidence="3 15">Protein modification; protein ubiquitination.</text>
</comment>
<dbReference type="InterPro" id="IPR013083">
    <property type="entry name" value="Znf_RING/FYVE/PHD"/>
</dbReference>
<dbReference type="AlphaFoldDB" id="A0A9P5XRK4"/>
<feature type="coiled-coil region" evidence="16">
    <location>
        <begin position="275"/>
        <end position="302"/>
    </location>
</feature>
<feature type="coiled-coil region" evidence="16">
    <location>
        <begin position="694"/>
        <end position="728"/>
    </location>
</feature>
<keyword evidence="20" id="KW-1185">Reference proteome</keyword>